<dbReference type="InterPro" id="IPR000330">
    <property type="entry name" value="SNF2_N"/>
</dbReference>
<dbReference type="OrthoDB" id="9760715at2"/>
<keyword evidence="2" id="KW-0067">ATP-binding</keyword>
<keyword evidence="2" id="KW-0547">Nucleotide-binding</keyword>
<dbReference type="RefSeq" id="WP_137698733.1">
    <property type="nucleotide sequence ID" value="NZ_CP061336.1"/>
</dbReference>
<dbReference type="Pfam" id="PF00271">
    <property type="entry name" value="Helicase_C"/>
    <property type="match status" value="1"/>
</dbReference>
<keyword evidence="1" id="KW-0378">Hydrolase</keyword>
<name>A0A4U7J9C2_9FIRM</name>
<keyword evidence="2" id="KW-0347">Helicase</keyword>
<dbReference type="CDD" id="cd18793">
    <property type="entry name" value="SF2_C_SNF"/>
    <property type="match status" value="1"/>
</dbReference>
<reference evidence="2 3" key="1">
    <citation type="submission" date="2020-09" db="EMBL/GenBank/DDBJ databases">
        <title>Characterization and genome sequencing of Ruminiclostridium sp. nov. MA18.</title>
        <authorList>
            <person name="Rettenmaier R."/>
            <person name="Kowollik M.-L."/>
            <person name="Liebl W."/>
            <person name="Zverlov V."/>
        </authorList>
    </citation>
    <scope>NUCLEOTIDE SEQUENCE [LARGE SCALE GENOMIC DNA]</scope>
    <source>
        <strain evidence="2 3">MA18</strain>
    </source>
</reference>
<dbReference type="InterPro" id="IPR007527">
    <property type="entry name" value="Znf_SWIM"/>
</dbReference>
<protein>
    <submittedName>
        <fullName evidence="2">DEAD/DEAH box helicase</fullName>
    </submittedName>
</protein>
<dbReference type="InterPro" id="IPR013663">
    <property type="entry name" value="Helicase_SWF/SNF/SWI_bac"/>
</dbReference>
<dbReference type="AlphaFoldDB" id="A0A4U7J9C2"/>
<dbReference type="InterPro" id="IPR049730">
    <property type="entry name" value="SNF2/RAD54-like_C"/>
</dbReference>
<dbReference type="PROSITE" id="PS51192">
    <property type="entry name" value="HELICASE_ATP_BIND_1"/>
    <property type="match status" value="1"/>
</dbReference>
<keyword evidence="3" id="KW-1185">Reference proteome</keyword>
<evidence type="ECO:0000313" key="3">
    <source>
        <dbReference type="Proteomes" id="UP000306409"/>
    </source>
</evidence>
<dbReference type="GO" id="GO:0008270">
    <property type="term" value="F:zinc ion binding"/>
    <property type="evidence" value="ECO:0007669"/>
    <property type="project" value="InterPro"/>
</dbReference>
<dbReference type="SUPFAM" id="SSF52540">
    <property type="entry name" value="P-loop containing nucleoside triphosphate hydrolases"/>
    <property type="match status" value="2"/>
</dbReference>
<dbReference type="CDD" id="cd18012">
    <property type="entry name" value="DEXQc_arch_SWI2_SNF2"/>
    <property type="match status" value="1"/>
</dbReference>
<proteinExistence type="predicted"/>
<dbReference type="FunFam" id="3.40.50.300:FF:000533">
    <property type="entry name" value="Helicase, Snf2 family"/>
    <property type="match status" value="1"/>
</dbReference>
<dbReference type="SMART" id="SM00487">
    <property type="entry name" value="DEXDc"/>
    <property type="match status" value="1"/>
</dbReference>
<dbReference type="PANTHER" id="PTHR10799">
    <property type="entry name" value="SNF2/RAD54 HELICASE FAMILY"/>
    <property type="match status" value="1"/>
</dbReference>
<dbReference type="EMBL" id="CP061336">
    <property type="protein sequence ID" value="QNU66898.1"/>
    <property type="molecule type" value="Genomic_DNA"/>
</dbReference>
<dbReference type="KEGG" id="rher:EHE19_019060"/>
<sequence length="1076" mass="123944">MFHISKDSIYYLSTPMRMNKGYDYYKNKRVRSVSFNEDMFLFDASVLGTRPYNVQIQFDKNGFLKDYSCTCRDFSDSNSCCKHIISVLFLINEKDEQGFFNSANQKKAIKEIFDFFQTRASSAKSKVNLEFTLELFKPKSHLTKRGPSATLTMRIGFDRLYVVRNISELLECINHNKELVYGKGFSFDPAIHDFKETDKSIISYIQEIWQNENLVNYMTGNIKNQSILKDKDIYLSEAALKHVLQLLKDTSFNVIINEQKLANVHIVEQDIPIDFMLTKNGAAVELSINTEHPLHSVTSDYEYFLYKDIICKVSNTQQEYFKPFFKYISIQKFNKLTLMNQDKERFFAELLPFVEKIGQVSIDEELQAIVERHEFEPEIYLDRYEDIITADVKFKYGERNINPFSAVGQSSSDKILIRNIEEESIILDILAETDFKVSGNRIYLDEEEKIFDFVNYVIPKLQQNSQVFYSESFKAMSFRKTISFSGSLKLNSLNDFLEFSFNIDSVQKDELAAIFDSIKQKKKYYRLKDGAFLPLDSNELMNMAEIIDNLDLNYSDIQNDIIQLPKYRALYIDSMLKESGMKFFERNNALKTLLHDIQEPTETEYKIPSAIKGTLRDYQKLGFKWLKTLSVYGLGGILADDMGLGKTLQVITLLQYEKQTSGSCTSIVVVPTSLIYNWCSEVYKFAPELTITAVVGSKAERESLIKSALSSDILVTSYALIRRDIDSYKNFTFRYCILDEAQHIKNPASQAAKAVKQLISNHKLALTGTPMENNLTELWSVFDFILPGYMHSHSKFVEKYEGPILKGDTSALSSLSKQLKPFILRRLKQDVLKELPEKIEHVIEAELTDEQKKLYIAYLERAKGDLFNEIKEKGFERSQMKILSVLTRLRQLCCHPALFIDGYEGDSGKLLLLKEVVEDALMAGHRILLFSQFTSMLAIIKEWLIESQIDYLYLDGSTPAEERIRLVRGFNNGEGKIFLLSLKSGGTGLNLTGADTVIHYDPWWNPAVEDQATDRAYRIGQTKTVHVMKLVTHGTIEEKILNLKDRKKQLVNAVIQSGETLINKLSQQELMELFEM</sequence>
<accession>A0A4U7J9C2</accession>
<dbReference type="InterPro" id="IPR001650">
    <property type="entry name" value="Helicase_C-like"/>
</dbReference>
<dbReference type="Pfam" id="PF00176">
    <property type="entry name" value="SNF2-rel_dom"/>
    <property type="match status" value="1"/>
</dbReference>
<dbReference type="GO" id="GO:0004386">
    <property type="term" value="F:helicase activity"/>
    <property type="evidence" value="ECO:0007669"/>
    <property type="project" value="UniProtKB-KW"/>
</dbReference>
<dbReference type="Gene3D" id="3.40.50.300">
    <property type="entry name" value="P-loop containing nucleotide triphosphate hydrolases"/>
    <property type="match status" value="1"/>
</dbReference>
<dbReference type="SMART" id="SM00490">
    <property type="entry name" value="HELICc"/>
    <property type="match status" value="1"/>
</dbReference>
<dbReference type="InterPro" id="IPR038718">
    <property type="entry name" value="SNF2-like_sf"/>
</dbReference>
<dbReference type="Gene3D" id="3.40.50.10810">
    <property type="entry name" value="Tandem AAA-ATPase domain"/>
    <property type="match status" value="1"/>
</dbReference>
<dbReference type="Pfam" id="PF08455">
    <property type="entry name" value="SNF2_assoc"/>
    <property type="match status" value="1"/>
</dbReference>
<dbReference type="GO" id="GO:0005524">
    <property type="term" value="F:ATP binding"/>
    <property type="evidence" value="ECO:0007669"/>
    <property type="project" value="InterPro"/>
</dbReference>
<dbReference type="InterPro" id="IPR014001">
    <property type="entry name" value="Helicase_ATP-bd"/>
</dbReference>
<evidence type="ECO:0000313" key="2">
    <source>
        <dbReference type="EMBL" id="QNU66898.1"/>
    </source>
</evidence>
<gene>
    <name evidence="2" type="ORF">EHE19_019060</name>
</gene>
<dbReference type="Pfam" id="PF04434">
    <property type="entry name" value="SWIM"/>
    <property type="match status" value="1"/>
</dbReference>
<evidence type="ECO:0000256" key="1">
    <source>
        <dbReference type="ARBA" id="ARBA00022801"/>
    </source>
</evidence>
<dbReference type="GO" id="GO:0016787">
    <property type="term" value="F:hydrolase activity"/>
    <property type="evidence" value="ECO:0007669"/>
    <property type="project" value="UniProtKB-KW"/>
</dbReference>
<dbReference type="PROSITE" id="PS50966">
    <property type="entry name" value="ZF_SWIM"/>
    <property type="match status" value="1"/>
</dbReference>
<dbReference type="InterPro" id="IPR027417">
    <property type="entry name" value="P-loop_NTPase"/>
</dbReference>
<dbReference type="Proteomes" id="UP000306409">
    <property type="component" value="Chromosome"/>
</dbReference>
<dbReference type="PROSITE" id="PS51194">
    <property type="entry name" value="HELICASE_CTER"/>
    <property type="match status" value="1"/>
</dbReference>
<organism evidence="2 3">
    <name type="scientific">Ruminiclostridium herbifermentans</name>
    <dbReference type="NCBI Taxonomy" id="2488810"/>
    <lineage>
        <taxon>Bacteria</taxon>
        <taxon>Bacillati</taxon>
        <taxon>Bacillota</taxon>
        <taxon>Clostridia</taxon>
        <taxon>Eubacteriales</taxon>
        <taxon>Oscillospiraceae</taxon>
        <taxon>Ruminiclostridium</taxon>
    </lineage>
</organism>